<keyword evidence="1" id="KW-0812">Transmembrane</keyword>
<reference evidence="2" key="1">
    <citation type="submission" date="2022-08" db="EMBL/GenBank/DDBJ databases">
        <authorList>
            <consortium name="DOE Joint Genome Institute"/>
            <person name="Min B."/>
            <person name="Riley R."/>
            <person name="Sierra-Patev S."/>
            <person name="Naranjo-Ortiz M."/>
            <person name="Looney B."/>
            <person name="Konkel Z."/>
            <person name="Slot J.C."/>
            <person name="Sakamoto Y."/>
            <person name="Steenwyk J.L."/>
            <person name="Rokas A."/>
            <person name="Carro J."/>
            <person name="Camarero S."/>
            <person name="Ferreira P."/>
            <person name="Molpeceres G."/>
            <person name="Ruiz-Duenas F.J."/>
            <person name="Serrano A."/>
            <person name="Henrissat B."/>
            <person name="Drula E."/>
            <person name="Hughes K.W."/>
            <person name="Mata J.L."/>
            <person name="Ishikawa N.K."/>
            <person name="Vargas-Isla R."/>
            <person name="Ushijima S."/>
            <person name="Smith C.A."/>
            <person name="Ahrendt S."/>
            <person name="Andreopoulos W."/>
            <person name="He G."/>
            <person name="Labutti K."/>
            <person name="Lipzen A."/>
            <person name="Ng V."/>
            <person name="Sandor L."/>
            <person name="Barry K."/>
            <person name="Martinez A.T."/>
            <person name="Xiao Y."/>
            <person name="Gibbons J.G."/>
            <person name="Terashima K."/>
            <person name="Hibbett D.S."/>
            <person name="Grigoriev I.V."/>
        </authorList>
    </citation>
    <scope>NUCLEOTIDE SEQUENCE</scope>
    <source>
        <strain evidence="2">TFB10827</strain>
    </source>
</reference>
<comment type="caution">
    <text evidence="2">The sequence shown here is derived from an EMBL/GenBank/DDBJ whole genome shotgun (WGS) entry which is preliminary data.</text>
</comment>
<gene>
    <name evidence="2" type="ORF">F5050DRAFT_1813732</name>
</gene>
<name>A0ABQ8PW31_9AGAR</name>
<feature type="transmembrane region" description="Helical" evidence="1">
    <location>
        <begin position="20"/>
        <end position="42"/>
    </location>
</feature>
<dbReference type="Proteomes" id="UP001163828">
    <property type="component" value="Unassembled WGS sequence"/>
</dbReference>
<protein>
    <submittedName>
        <fullName evidence="2">Uncharacterized protein</fullName>
    </submittedName>
</protein>
<sequence length="102" mass="11387">MSVRPLTDCRRLPPVTARSLYCLIVLLLYTDSYTYGYGLLLLQPQEDIILVRTRPVIPQSNMLQIPGNSLMGCPNLGCPKLGMSQFHGMSQLGMSQPEMFPV</sequence>
<keyword evidence="1" id="KW-0472">Membrane</keyword>
<evidence type="ECO:0000256" key="1">
    <source>
        <dbReference type="SAM" id="Phobius"/>
    </source>
</evidence>
<evidence type="ECO:0000313" key="3">
    <source>
        <dbReference type="Proteomes" id="UP001163828"/>
    </source>
</evidence>
<organism evidence="2 3">
    <name type="scientific">Lentinula boryana</name>
    <dbReference type="NCBI Taxonomy" id="40481"/>
    <lineage>
        <taxon>Eukaryota</taxon>
        <taxon>Fungi</taxon>
        <taxon>Dikarya</taxon>
        <taxon>Basidiomycota</taxon>
        <taxon>Agaricomycotina</taxon>
        <taxon>Agaricomycetes</taxon>
        <taxon>Agaricomycetidae</taxon>
        <taxon>Agaricales</taxon>
        <taxon>Marasmiineae</taxon>
        <taxon>Omphalotaceae</taxon>
        <taxon>Lentinula</taxon>
    </lineage>
</organism>
<keyword evidence="3" id="KW-1185">Reference proteome</keyword>
<proteinExistence type="predicted"/>
<dbReference type="EMBL" id="MU791733">
    <property type="protein sequence ID" value="KAJ3990643.1"/>
    <property type="molecule type" value="Genomic_DNA"/>
</dbReference>
<keyword evidence="1" id="KW-1133">Transmembrane helix</keyword>
<accession>A0ABQ8PW31</accession>
<evidence type="ECO:0000313" key="2">
    <source>
        <dbReference type="EMBL" id="KAJ3990643.1"/>
    </source>
</evidence>